<accession>A0ABS6JQZ6</accession>
<sequence>MNIYFITTPITASAESPEENKNGKVAIIIDDFGGDTGGVEHFFESDIPITVAIMPFLEESTEQAHKAHELGLEVMIHLPLEPKRGKKSWLGPLPITADLETDEVKKRVEKAIEDVPHARGINNHMGSKIVEDERIIRAILEVVKDHGLYVIDSGTSGKTVIPKIAKELEIPYSVRDSFLDDTHSSRSHVYKQMVYVCNMARNYGEAIAIGHVGVKGLNTYHGITDALPYFKNKNVSIVPVSHLLETKLEEKPGTFWQEKD</sequence>
<dbReference type="CDD" id="cd10936">
    <property type="entry name" value="CE4_DAC2"/>
    <property type="match status" value="1"/>
</dbReference>
<dbReference type="PANTHER" id="PTHR30105">
    <property type="entry name" value="UNCHARACTERIZED YIBQ-RELATED"/>
    <property type="match status" value="1"/>
</dbReference>
<proteinExistence type="predicted"/>
<protein>
    <submittedName>
        <fullName evidence="1">Divergent polysaccharide deacetylase family protein</fullName>
    </submittedName>
</protein>
<gene>
    <name evidence="1" type="ORF">KS419_23565</name>
</gene>
<evidence type="ECO:0000313" key="1">
    <source>
        <dbReference type="EMBL" id="MBU9714728.1"/>
    </source>
</evidence>
<dbReference type="InterPro" id="IPR006837">
    <property type="entry name" value="Divergent_DAC"/>
</dbReference>
<comment type="caution">
    <text evidence="1">The sequence shown here is derived from an EMBL/GenBank/DDBJ whole genome shotgun (WGS) entry which is preliminary data.</text>
</comment>
<reference evidence="1 2" key="1">
    <citation type="submission" date="2021-06" db="EMBL/GenBank/DDBJ databases">
        <title>Bacillus sp. RD4P76, an endophyte from a halophyte.</title>
        <authorList>
            <person name="Sun J.-Q."/>
        </authorList>
    </citation>
    <scope>NUCLEOTIDE SEQUENCE [LARGE SCALE GENOMIC DNA]</scope>
    <source>
        <strain evidence="1 2">CGMCC 1.15917</strain>
    </source>
</reference>
<name>A0ABS6JQZ6_9BACI</name>
<dbReference type="EMBL" id="JAHQCS010000184">
    <property type="protein sequence ID" value="MBU9714728.1"/>
    <property type="molecule type" value="Genomic_DNA"/>
</dbReference>
<dbReference type="Proteomes" id="UP000784880">
    <property type="component" value="Unassembled WGS sequence"/>
</dbReference>
<evidence type="ECO:0000313" key="2">
    <source>
        <dbReference type="Proteomes" id="UP000784880"/>
    </source>
</evidence>
<organism evidence="1 2">
    <name type="scientific">Evansella tamaricis</name>
    <dbReference type="NCBI Taxonomy" id="2069301"/>
    <lineage>
        <taxon>Bacteria</taxon>
        <taxon>Bacillati</taxon>
        <taxon>Bacillota</taxon>
        <taxon>Bacilli</taxon>
        <taxon>Bacillales</taxon>
        <taxon>Bacillaceae</taxon>
        <taxon>Evansella</taxon>
    </lineage>
</organism>
<keyword evidence="2" id="KW-1185">Reference proteome</keyword>
<dbReference type="PANTHER" id="PTHR30105:SF2">
    <property type="entry name" value="DIVERGENT POLYSACCHARIDE DEACETYLASE SUPERFAMILY"/>
    <property type="match status" value="1"/>
</dbReference>
<dbReference type="Pfam" id="PF04748">
    <property type="entry name" value="Polysacc_deac_2"/>
    <property type="match status" value="1"/>
</dbReference>